<evidence type="ECO:0000256" key="1">
    <source>
        <dbReference type="ARBA" id="ARBA00008007"/>
    </source>
</evidence>
<sequence length="247" mass="26571">MGPALQRLAVRGATGLRDILYPQTCALCDARVEEAYALCPSCWAETPFISGAACDLCGTSLPGAGDGAPNRCDDCLTFARPWDEGRAVLSYGGAGRRMVLALKHGDRTELAETAARWMLRRSRDLVDQHTVFVPVPIHRWRLLKRRYNQSALIARSLARLTDGRFAPQALARTRPTPSQDHKGTRDRFENVSGAITAGGDPVTDCHVALVDDVMTSGATLAACAEALNAAGARRITALMLARVAKDG</sequence>
<reference evidence="3 4" key="1">
    <citation type="submission" date="2021-05" db="EMBL/GenBank/DDBJ databases">
        <title>Bacteria Genome sequencing.</title>
        <authorList>
            <person name="Takabe Y."/>
            <person name="Nakajima Y."/>
            <person name="Suzuki S."/>
            <person name="Shiozaki T."/>
        </authorList>
    </citation>
    <scope>NUCLEOTIDE SEQUENCE [LARGE SCALE GENOMIC DNA]</scope>
    <source>
        <strain evidence="3 4">AI_62</strain>
    </source>
</reference>
<accession>A0ABQ4NPQ2</accession>
<dbReference type="InterPro" id="IPR051910">
    <property type="entry name" value="ComF/GntX_DNA_util-trans"/>
</dbReference>
<evidence type="ECO:0000313" key="4">
    <source>
        <dbReference type="Proteomes" id="UP000786693"/>
    </source>
</evidence>
<dbReference type="PANTHER" id="PTHR47505">
    <property type="entry name" value="DNA UTILIZATION PROTEIN YHGH"/>
    <property type="match status" value="1"/>
</dbReference>
<dbReference type="InterPro" id="IPR044005">
    <property type="entry name" value="DZR_2"/>
</dbReference>
<dbReference type="RefSeq" id="WP_220749896.1">
    <property type="nucleotide sequence ID" value="NZ_BPFH01000006.1"/>
</dbReference>
<feature type="domain" description="Double zinc ribbon" evidence="2">
    <location>
        <begin position="18"/>
        <end position="76"/>
    </location>
</feature>
<comment type="caution">
    <text evidence="3">The sequence shown here is derived from an EMBL/GenBank/DDBJ whole genome shotgun (WGS) entry which is preliminary data.</text>
</comment>
<comment type="similarity">
    <text evidence="1">Belongs to the ComF/GntX family.</text>
</comment>
<dbReference type="CDD" id="cd06223">
    <property type="entry name" value="PRTases_typeI"/>
    <property type="match status" value="1"/>
</dbReference>
<name>A0ABQ4NPQ2_9RHOB</name>
<dbReference type="Pfam" id="PF18912">
    <property type="entry name" value="DZR_2"/>
    <property type="match status" value="1"/>
</dbReference>
<dbReference type="Gene3D" id="3.40.50.2020">
    <property type="match status" value="1"/>
</dbReference>
<protein>
    <submittedName>
        <fullName evidence="3">Amidophosphoribosyltransferase</fullName>
    </submittedName>
</protein>
<evidence type="ECO:0000313" key="3">
    <source>
        <dbReference type="EMBL" id="GIT96395.1"/>
    </source>
</evidence>
<dbReference type="InterPro" id="IPR029057">
    <property type="entry name" value="PRTase-like"/>
</dbReference>
<dbReference type="SUPFAM" id="SSF53271">
    <property type="entry name" value="PRTase-like"/>
    <property type="match status" value="1"/>
</dbReference>
<dbReference type="EMBL" id="BPFH01000006">
    <property type="protein sequence ID" value="GIT96395.1"/>
    <property type="molecule type" value="Genomic_DNA"/>
</dbReference>
<evidence type="ECO:0000259" key="2">
    <source>
        <dbReference type="Pfam" id="PF18912"/>
    </source>
</evidence>
<keyword evidence="4" id="KW-1185">Reference proteome</keyword>
<dbReference type="InterPro" id="IPR000836">
    <property type="entry name" value="PRTase_dom"/>
</dbReference>
<organism evidence="3 4">
    <name type="scientific">Jannaschia pagri</name>
    <dbReference type="NCBI Taxonomy" id="2829797"/>
    <lineage>
        <taxon>Bacteria</taxon>
        <taxon>Pseudomonadati</taxon>
        <taxon>Pseudomonadota</taxon>
        <taxon>Alphaproteobacteria</taxon>
        <taxon>Rhodobacterales</taxon>
        <taxon>Roseobacteraceae</taxon>
        <taxon>Jannaschia</taxon>
    </lineage>
</organism>
<dbReference type="PANTHER" id="PTHR47505:SF1">
    <property type="entry name" value="DNA UTILIZATION PROTEIN YHGH"/>
    <property type="match status" value="1"/>
</dbReference>
<gene>
    <name evidence="3" type="primary">comF</name>
    <name evidence="3" type="ORF">JANAI62_30180</name>
</gene>
<proteinExistence type="inferred from homology"/>
<dbReference type="Proteomes" id="UP000786693">
    <property type="component" value="Unassembled WGS sequence"/>
</dbReference>